<dbReference type="InterPro" id="IPR029063">
    <property type="entry name" value="SAM-dependent_MTases_sf"/>
</dbReference>
<dbReference type="GO" id="GO:0008168">
    <property type="term" value="F:methyltransferase activity"/>
    <property type="evidence" value="ECO:0007669"/>
    <property type="project" value="UniProtKB-KW"/>
</dbReference>
<comment type="caution">
    <text evidence="3">The sequence shown here is derived from an EMBL/GenBank/DDBJ whole genome shotgun (WGS) entry which is preliminary data.</text>
</comment>
<evidence type="ECO:0000256" key="1">
    <source>
        <dbReference type="ARBA" id="ARBA00022603"/>
    </source>
</evidence>
<dbReference type="STRING" id="641147.HMPREF9021_01525"/>
<dbReference type="OrthoDB" id="9760689at2"/>
<organism evidence="3 4">
    <name type="scientific">Simonsiella muelleri ATCC 29453</name>
    <dbReference type="NCBI Taxonomy" id="641147"/>
    <lineage>
        <taxon>Bacteria</taxon>
        <taxon>Pseudomonadati</taxon>
        <taxon>Pseudomonadota</taxon>
        <taxon>Betaproteobacteria</taxon>
        <taxon>Neisseriales</taxon>
        <taxon>Neisseriaceae</taxon>
        <taxon>Simonsiella</taxon>
    </lineage>
</organism>
<proteinExistence type="predicted"/>
<protein>
    <recommendedName>
        <fullName evidence="5">Methyltransferase domain-containing protein</fullName>
    </recommendedName>
</protein>
<dbReference type="KEGG" id="smur:BWP33_11220"/>
<dbReference type="GO" id="GO:0032259">
    <property type="term" value="P:methylation"/>
    <property type="evidence" value="ECO:0007669"/>
    <property type="project" value="UniProtKB-KW"/>
</dbReference>
<keyword evidence="2" id="KW-0808">Transferase</keyword>
<dbReference type="SUPFAM" id="SSF53335">
    <property type="entry name" value="S-adenosyl-L-methionine-dependent methyltransferases"/>
    <property type="match status" value="1"/>
</dbReference>
<dbReference type="RefSeq" id="WP_002642383.1">
    <property type="nucleotide sequence ID" value="NZ_CP019448.1"/>
</dbReference>
<accession>V9H5Q1</accession>
<evidence type="ECO:0000256" key="2">
    <source>
        <dbReference type="ARBA" id="ARBA00022679"/>
    </source>
</evidence>
<reference evidence="3 4" key="1">
    <citation type="submission" date="2010-03" db="EMBL/GenBank/DDBJ databases">
        <authorList>
            <consortium name="The Broad Institute Genome Sequencing Platform"/>
            <person name="Ward D."/>
            <person name="Earl A."/>
            <person name="Feldgarden M."/>
            <person name="Gevers D."/>
            <person name="Young S."/>
            <person name="Zeng Q."/>
            <person name="Koehrsen M."/>
            <person name="Alvarado L."/>
            <person name="Berlin A.M."/>
            <person name="Borenstein D."/>
            <person name="Chapman S.B."/>
            <person name="Chen Z."/>
            <person name="Engels R."/>
            <person name="Freedman E."/>
            <person name="Gellesch M."/>
            <person name="Goldberg J."/>
            <person name="Griggs A."/>
            <person name="Gujja S."/>
            <person name="Heilman E.R."/>
            <person name="Heiman D.I."/>
            <person name="Hepburn T.A."/>
            <person name="Howarth C."/>
            <person name="Jen D."/>
            <person name="Larson L."/>
            <person name="Mehta T."/>
            <person name="Park D."/>
            <person name="Pearson M."/>
            <person name="Richards J."/>
            <person name="Roberts A."/>
            <person name="Saif S."/>
            <person name="Shea T.D."/>
            <person name="Shenoy N."/>
            <person name="Sisk P."/>
            <person name="Stolte C."/>
            <person name="Sykes S.N."/>
            <person name="Walk T."/>
            <person name="White J."/>
            <person name="Yandava C."/>
            <person name="Izard J."/>
            <person name="Baranova O.V."/>
            <person name="Blanton J.M."/>
            <person name="Tanner A.C."/>
            <person name="Dewhirst F."/>
            <person name="Haas B."/>
            <person name="Nusbaum C."/>
            <person name="Birren B."/>
        </authorList>
    </citation>
    <scope>NUCLEOTIDE SEQUENCE [LARGE SCALE GENOMIC DNA]</scope>
    <source>
        <strain evidence="3 4">ATCC 29453</strain>
    </source>
</reference>
<name>V9H5Q1_9NEIS</name>
<keyword evidence="1" id="KW-0489">Methyltransferase</keyword>
<evidence type="ECO:0000313" key="3">
    <source>
        <dbReference type="EMBL" id="EFG30556.1"/>
    </source>
</evidence>
<dbReference type="HOGENOM" id="CLU_046586_2_1_4"/>
<dbReference type="AlphaFoldDB" id="V9H5Q1"/>
<evidence type="ECO:0008006" key="5">
    <source>
        <dbReference type="Google" id="ProtNLM"/>
    </source>
</evidence>
<keyword evidence="4" id="KW-1185">Reference proteome</keyword>
<dbReference type="Proteomes" id="UP000017813">
    <property type="component" value="Unassembled WGS sequence"/>
</dbReference>
<dbReference type="eggNOG" id="COG2226">
    <property type="taxonomic scope" value="Bacteria"/>
</dbReference>
<sequence>MQTLVKIPSDYAIHQYFAEQTDSRLAVLRHAPSHITLIGADGDISRHLLATRYPEAVFVEYDHRADWLQAAASARKISLFAKLIGKKMIQHHQLITQKLPEASTTMLWANLALIHAHEIVPVLENWAQALKTDGLLFFSHFGADTLPEIRELLAQHGITCAAPTLVDMHDLGDMLYHHGFYDPITDTAKLVLTYQKATTFWQDMHALGLWDALQPSDPVAAHMIVDNAWQSGALHQITLETVFAHAIKKLMLPENEQLVQFYSRK</sequence>
<dbReference type="PANTHER" id="PTHR13090">
    <property type="entry name" value="ARGININE-HYDROXYLASE NDUFAF5, MITOCHONDRIAL"/>
    <property type="match status" value="1"/>
</dbReference>
<evidence type="ECO:0000313" key="4">
    <source>
        <dbReference type="Proteomes" id="UP000017813"/>
    </source>
</evidence>
<gene>
    <name evidence="3" type="ORF">HMPREF9021_01525</name>
</gene>
<dbReference type="InterPro" id="IPR050602">
    <property type="entry name" value="Malonyl-ACP_OMT"/>
</dbReference>
<dbReference type="Gene3D" id="3.40.50.150">
    <property type="entry name" value="Vaccinia Virus protein VP39"/>
    <property type="match status" value="1"/>
</dbReference>
<reference evidence="3 4" key="2">
    <citation type="submission" date="2011-10" db="EMBL/GenBank/DDBJ databases">
        <title>The Genome Sequence of Simonsiella muelleri ATCC 29453.</title>
        <authorList>
            <consortium name="The Broad Institute Genome Sequencing Platform"/>
            <consortium name="The Broad Institute Genome Sequencing Center for Infectious Disease"/>
            <person name="Earl A."/>
            <person name="Ward D."/>
            <person name="Feldgarden M."/>
            <person name="Gevers D."/>
            <person name="Izard J."/>
            <person name="Baranova O.V."/>
            <person name="Blanton J.M."/>
            <person name="Tanner A.C."/>
            <person name="Dewhirst F."/>
            <person name="Young S.K."/>
            <person name="Zeng Q."/>
            <person name="Gargeya S."/>
            <person name="Fitzgerald M."/>
            <person name="Haas B."/>
            <person name="Abouelleil A."/>
            <person name="Alvarado L."/>
            <person name="Arachchi H.M."/>
            <person name="Berlin A."/>
            <person name="Brown A."/>
            <person name="Chapman S.B."/>
            <person name="Chen Z."/>
            <person name="Dunbar C."/>
            <person name="Freedman E."/>
            <person name="Gearin G."/>
            <person name="Goldberg J."/>
            <person name="Griggs A."/>
            <person name="Gujja S."/>
            <person name="Heiman D."/>
            <person name="Howarth C."/>
            <person name="Larson L."/>
            <person name="Lui A."/>
            <person name="MacDonald P.J.P."/>
            <person name="Montmayeur A."/>
            <person name="Murphy C."/>
            <person name="Neiman D."/>
            <person name="Pearson M."/>
            <person name="Priest M."/>
            <person name="Roberts A."/>
            <person name="Saif S."/>
            <person name="Shea T."/>
            <person name="Shenoy N."/>
            <person name="Sisk P."/>
            <person name="Stolte C."/>
            <person name="Sykes S."/>
            <person name="Wortman J."/>
            <person name="Nusbaum C."/>
            <person name="Birren B."/>
        </authorList>
    </citation>
    <scope>NUCLEOTIDE SEQUENCE [LARGE SCALE GENOMIC DNA]</scope>
    <source>
        <strain evidence="3 4">ATCC 29453</strain>
    </source>
</reference>
<dbReference type="PANTHER" id="PTHR13090:SF1">
    <property type="entry name" value="ARGININE-HYDROXYLASE NDUFAF5, MITOCHONDRIAL"/>
    <property type="match status" value="1"/>
</dbReference>
<dbReference type="EMBL" id="ADCY02000044">
    <property type="protein sequence ID" value="EFG30556.1"/>
    <property type="molecule type" value="Genomic_DNA"/>
</dbReference>